<evidence type="ECO:0000313" key="2">
    <source>
        <dbReference type="Proteomes" id="UP000034798"/>
    </source>
</evidence>
<gene>
    <name evidence="1" type="ORF">UR91_C0027G0009</name>
</gene>
<organism evidence="1 2">
    <name type="scientific">Candidatus Nomurabacteria bacterium GW2011_GWC2_35_8</name>
    <dbReference type="NCBI Taxonomy" id="1618752"/>
    <lineage>
        <taxon>Bacteria</taxon>
        <taxon>Candidatus Nomuraibacteriota</taxon>
    </lineage>
</organism>
<feature type="non-terminal residue" evidence="1">
    <location>
        <position position="1"/>
    </location>
</feature>
<accession>A0A0G0FL30</accession>
<proteinExistence type="predicted"/>
<name>A0A0G0FL30_9BACT</name>
<protein>
    <submittedName>
        <fullName evidence="1">Uncharacterized protein</fullName>
    </submittedName>
</protein>
<reference evidence="1 2" key="1">
    <citation type="journal article" date="2015" name="Nature">
        <title>rRNA introns, odd ribosomes, and small enigmatic genomes across a large radiation of phyla.</title>
        <authorList>
            <person name="Brown C.T."/>
            <person name="Hug L.A."/>
            <person name="Thomas B.C."/>
            <person name="Sharon I."/>
            <person name="Castelle C.J."/>
            <person name="Singh A."/>
            <person name="Wilkins M.J."/>
            <person name="Williams K.H."/>
            <person name="Banfield J.F."/>
        </authorList>
    </citation>
    <scope>NUCLEOTIDE SEQUENCE [LARGE SCALE GENOMIC DNA]</scope>
</reference>
<dbReference type="AlphaFoldDB" id="A0A0G0FL30"/>
<comment type="caution">
    <text evidence="1">The sequence shown here is derived from an EMBL/GenBank/DDBJ whole genome shotgun (WGS) entry which is preliminary data.</text>
</comment>
<evidence type="ECO:0000313" key="1">
    <source>
        <dbReference type="EMBL" id="KKP88085.1"/>
    </source>
</evidence>
<dbReference type="EMBL" id="LBQZ01000027">
    <property type="protein sequence ID" value="KKP88085.1"/>
    <property type="molecule type" value="Genomic_DNA"/>
</dbReference>
<sequence>LTKQGFKNIKIKLFERYDDDEGHKHWHKVLEATGQK</sequence>
<dbReference type="Proteomes" id="UP000034798">
    <property type="component" value="Unassembled WGS sequence"/>
</dbReference>